<dbReference type="RefSeq" id="WP_107865163.1">
    <property type="nucleotide sequence ID" value="NZ_QAON01000004.1"/>
</dbReference>
<comment type="caution">
    <text evidence="2">The sequence shown here is derived from an EMBL/GenBank/DDBJ whole genome shotgun (WGS) entry which is preliminary data.</text>
</comment>
<dbReference type="AlphaFoldDB" id="A0A2T5J1J7"/>
<dbReference type="EMBL" id="QAON01000004">
    <property type="protein sequence ID" value="PTQ90169.1"/>
    <property type="molecule type" value="Genomic_DNA"/>
</dbReference>
<dbReference type="Pfam" id="PF02558">
    <property type="entry name" value="ApbA"/>
    <property type="match status" value="1"/>
</dbReference>
<evidence type="ECO:0000313" key="2">
    <source>
        <dbReference type="EMBL" id="PTQ90169.1"/>
    </source>
</evidence>
<keyword evidence="3" id="KW-1185">Reference proteome</keyword>
<dbReference type="InterPro" id="IPR013332">
    <property type="entry name" value="KPR_N"/>
</dbReference>
<evidence type="ECO:0000313" key="3">
    <source>
        <dbReference type="Proteomes" id="UP000244223"/>
    </source>
</evidence>
<dbReference type="Proteomes" id="UP000244223">
    <property type="component" value="Unassembled WGS sequence"/>
</dbReference>
<gene>
    <name evidence="2" type="ORF">C8N29_104214</name>
</gene>
<reference evidence="2 3" key="1">
    <citation type="submission" date="2018-04" db="EMBL/GenBank/DDBJ databases">
        <title>Genomic Encyclopedia of Archaeal and Bacterial Type Strains, Phase II (KMG-II): from individual species to whole genera.</title>
        <authorList>
            <person name="Goeker M."/>
        </authorList>
    </citation>
    <scope>NUCLEOTIDE SEQUENCE [LARGE SCALE GENOMIC DNA]</scope>
    <source>
        <strain evidence="2 3">DSM 5822</strain>
    </source>
</reference>
<dbReference type="OrthoDB" id="4526421at2"/>
<proteinExistence type="predicted"/>
<feature type="domain" description="Ketopantoate reductase N-terminal" evidence="1">
    <location>
        <begin position="5"/>
        <end position="135"/>
    </location>
</feature>
<dbReference type="Gene3D" id="3.40.50.720">
    <property type="entry name" value="NAD(P)-binding Rossmann-like Domain"/>
    <property type="match status" value="1"/>
</dbReference>
<accession>A0A2T5J1J7</accession>
<sequence length="320" mass="35701">MKEHILIIGAGAVGQVYAYHLAQAGYHIHFLLKEKYLEEAQQGFFLYNLRQDKQRQQAIIFNNFSCHTSWQSLANIKLSQVWLCVSSTALAVMDLAPMKAAIGDALMVVLQPDPDDVSRVQQTFGKEQVAAGMINMISYHTPLATEQTAREGIAFWIPPVMPMPVDGEVEGVSALLAVLKKAKISALWQKQFAIANAHNTGFLMVFLAALELSDWQFKQLSANKALLKTMIAAQQEVFAALHAEYGSKASMVLRQIKPWMLPVILKLARHVAPLDMETYLQAHFMKVRSQTLLLLDAYVQRANKSGIAVPNLQGLLMRLK</sequence>
<evidence type="ECO:0000259" key="1">
    <source>
        <dbReference type="Pfam" id="PF02558"/>
    </source>
</evidence>
<organism evidence="2 3">
    <name type="scientific">Agitococcus lubricus</name>
    <dbReference type="NCBI Taxonomy" id="1077255"/>
    <lineage>
        <taxon>Bacteria</taxon>
        <taxon>Pseudomonadati</taxon>
        <taxon>Pseudomonadota</taxon>
        <taxon>Gammaproteobacteria</taxon>
        <taxon>Moraxellales</taxon>
        <taxon>Moraxellaceae</taxon>
        <taxon>Agitococcus</taxon>
    </lineage>
</organism>
<name>A0A2T5J1J7_9GAMM</name>
<protein>
    <submittedName>
        <fullName evidence="2">2-dehydropantoate 2-reductase</fullName>
    </submittedName>
</protein>